<evidence type="ECO:0000313" key="2">
    <source>
        <dbReference type="EMBL" id="KAE8159144.1"/>
    </source>
</evidence>
<sequence>MEGFVKIGYQVRLCFVFLRSKKVGRKVNLTDDIIVFEIGCIKIIYIYIYIIYFMFVFIF</sequence>
<dbReference type="Proteomes" id="UP000326950">
    <property type="component" value="Unassembled WGS sequence"/>
</dbReference>
<evidence type="ECO:0000313" key="3">
    <source>
        <dbReference type="Proteomes" id="UP000326950"/>
    </source>
</evidence>
<proteinExistence type="predicted"/>
<protein>
    <submittedName>
        <fullName evidence="2">Uncharacterized protein</fullName>
    </submittedName>
</protein>
<dbReference type="AlphaFoldDB" id="A0A5N6UKK6"/>
<keyword evidence="3" id="KW-1185">Reference proteome</keyword>
<dbReference type="EMBL" id="ML738680">
    <property type="protein sequence ID" value="KAE8159144.1"/>
    <property type="molecule type" value="Genomic_DNA"/>
</dbReference>
<name>A0A5N6UKK6_ASPTM</name>
<organism evidence="2 3">
    <name type="scientific">Aspergillus tamarii</name>
    <dbReference type="NCBI Taxonomy" id="41984"/>
    <lineage>
        <taxon>Eukaryota</taxon>
        <taxon>Fungi</taxon>
        <taxon>Dikarya</taxon>
        <taxon>Ascomycota</taxon>
        <taxon>Pezizomycotina</taxon>
        <taxon>Eurotiomycetes</taxon>
        <taxon>Eurotiomycetidae</taxon>
        <taxon>Eurotiales</taxon>
        <taxon>Aspergillaceae</taxon>
        <taxon>Aspergillus</taxon>
        <taxon>Aspergillus subgen. Circumdati</taxon>
    </lineage>
</organism>
<keyword evidence="1" id="KW-1133">Transmembrane helix</keyword>
<keyword evidence="1" id="KW-0812">Transmembrane</keyword>
<evidence type="ECO:0000256" key="1">
    <source>
        <dbReference type="SAM" id="Phobius"/>
    </source>
</evidence>
<reference evidence="2 3" key="1">
    <citation type="submission" date="2019-04" db="EMBL/GenBank/DDBJ databases">
        <title>Friends and foes A comparative genomics study of 23 Aspergillus species from section Flavi.</title>
        <authorList>
            <consortium name="DOE Joint Genome Institute"/>
            <person name="Kjaerbolling I."/>
            <person name="Vesth T."/>
            <person name="Frisvad J.C."/>
            <person name="Nybo J.L."/>
            <person name="Theobald S."/>
            <person name="Kildgaard S."/>
            <person name="Isbrandt T."/>
            <person name="Kuo A."/>
            <person name="Sato A."/>
            <person name="Lyhne E.K."/>
            <person name="Kogle M.E."/>
            <person name="Wiebenga A."/>
            <person name="Kun R.S."/>
            <person name="Lubbers R.J."/>
            <person name="Makela M.R."/>
            <person name="Barry K."/>
            <person name="Chovatia M."/>
            <person name="Clum A."/>
            <person name="Daum C."/>
            <person name="Haridas S."/>
            <person name="He G."/>
            <person name="LaButti K."/>
            <person name="Lipzen A."/>
            <person name="Mondo S."/>
            <person name="Riley R."/>
            <person name="Salamov A."/>
            <person name="Simmons B.A."/>
            <person name="Magnuson J.K."/>
            <person name="Henrissat B."/>
            <person name="Mortensen U.H."/>
            <person name="Larsen T.O."/>
            <person name="Devries R.P."/>
            <person name="Grigoriev I.V."/>
            <person name="Machida M."/>
            <person name="Baker S.E."/>
            <person name="Andersen M.R."/>
        </authorList>
    </citation>
    <scope>NUCLEOTIDE SEQUENCE [LARGE SCALE GENOMIC DNA]</scope>
    <source>
        <strain evidence="2 3">CBS 117626</strain>
    </source>
</reference>
<accession>A0A5N6UKK6</accession>
<keyword evidence="1" id="KW-0472">Membrane</keyword>
<gene>
    <name evidence="2" type="ORF">BDV40DRAFT_245535</name>
</gene>
<feature type="transmembrane region" description="Helical" evidence="1">
    <location>
        <begin position="33"/>
        <end position="58"/>
    </location>
</feature>